<evidence type="ECO:0000313" key="14">
    <source>
        <dbReference type="Proteomes" id="UP000190092"/>
    </source>
</evidence>
<keyword evidence="5" id="KW-0227">DNA damage</keyword>
<dbReference type="SUPFAM" id="SSF46689">
    <property type="entry name" value="Homeodomain-like"/>
    <property type="match status" value="2"/>
</dbReference>
<dbReference type="Gene3D" id="3.40.10.10">
    <property type="entry name" value="DNA Methylphosphotriester Repair Domain"/>
    <property type="match status" value="1"/>
</dbReference>
<dbReference type="GO" id="GO:0032259">
    <property type="term" value="P:methylation"/>
    <property type="evidence" value="ECO:0007669"/>
    <property type="project" value="UniProtKB-KW"/>
</dbReference>
<dbReference type="GO" id="GO:0008270">
    <property type="term" value="F:zinc ion binding"/>
    <property type="evidence" value="ECO:0007669"/>
    <property type="project" value="InterPro"/>
</dbReference>
<organism evidence="13 14">
    <name type="scientific">Enhydrobacter aerosaccus</name>
    <dbReference type="NCBI Taxonomy" id="225324"/>
    <lineage>
        <taxon>Bacteria</taxon>
        <taxon>Pseudomonadati</taxon>
        <taxon>Pseudomonadota</taxon>
        <taxon>Alphaproteobacteria</taxon>
        <taxon>Hyphomicrobiales</taxon>
        <taxon>Enhydrobacter</taxon>
    </lineage>
</organism>
<dbReference type="STRING" id="225324.SAMN02745126_03852"/>
<dbReference type="GO" id="GO:0003700">
    <property type="term" value="F:DNA-binding transcription factor activity"/>
    <property type="evidence" value="ECO:0007669"/>
    <property type="project" value="InterPro"/>
</dbReference>
<dbReference type="GO" id="GO:0008168">
    <property type="term" value="F:methyltransferase activity"/>
    <property type="evidence" value="ECO:0007669"/>
    <property type="project" value="UniProtKB-KW"/>
</dbReference>
<dbReference type="GO" id="GO:0043565">
    <property type="term" value="F:sequence-specific DNA binding"/>
    <property type="evidence" value="ECO:0007669"/>
    <property type="project" value="InterPro"/>
</dbReference>
<evidence type="ECO:0000256" key="11">
    <source>
        <dbReference type="ARBA" id="ARBA00023204"/>
    </source>
</evidence>
<sequence>MKTSSPESDSILPLAPAICERARVRRDRRFDGLFFSGVRTTGIYCRPVCPVRPAHGRNVIFFGSAAAAEGAGFRPCLRCRPETAPFSPAWQGSRATVHRALRLIRDGVLDDAGLEALADRLGVGTRHLDRLFKRHIGASPLQVARTYRVQRAKRLLDQTSLPMPEIAFRSGFTSLRRFNTVFAEVYGRPPTAIRRVATRS</sequence>
<keyword evidence="6" id="KW-0862">Zinc</keyword>
<dbReference type="PANTHER" id="PTHR46796:SF6">
    <property type="entry name" value="ARAC SUBFAMILY"/>
    <property type="match status" value="1"/>
</dbReference>
<dbReference type="PROSITE" id="PS01124">
    <property type="entry name" value="HTH_ARAC_FAMILY_2"/>
    <property type="match status" value="1"/>
</dbReference>
<evidence type="ECO:0000256" key="8">
    <source>
        <dbReference type="ARBA" id="ARBA00023125"/>
    </source>
</evidence>
<evidence type="ECO:0000256" key="7">
    <source>
        <dbReference type="ARBA" id="ARBA00023015"/>
    </source>
</evidence>
<evidence type="ECO:0000256" key="5">
    <source>
        <dbReference type="ARBA" id="ARBA00022763"/>
    </source>
</evidence>
<evidence type="ECO:0000256" key="6">
    <source>
        <dbReference type="ARBA" id="ARBA00022833"/>
    </source>
</evidence>
<keyword evidence="11" id="KW-0234">DNA repair</keyword>
<evidence type="ECO:0000256" key="3">
    <source>
        <dbReference type="ARBA" id="ARBA00022679"/>
    </source>
</evidence>
<dbReference type="Gene3D" id="1.10.10.60">
    <property type="entry name" value="Homeodomain-like"/>
    <property type="match status" value="2"/>
</dbReference>
<dbReference type="InterPro" id="IPR009057">
    <property type="entry name" value="Homeodomain-like_sf"/>
</dbReference>
<accession>A0A1T4RJT8</accession>
<dbReference type="PROSITE" id="PS00041">
    <property type="entry name" value="HTH_ARAC_FAMILY_1"/>
    <property type="match status" value="1"/>
</dbReference>
<keyword evidence="2" id="KW-0489">Methyltransferase</keyword>
<dbReference type="RefSeq" id="WP_231714869.1">
    <property type="nucleotide sequence ID" value="NZ_FUWJ01000005.1"/>
</dbReference>
<proteinExistence type="predicted"/>
<protein>
    <submittedName>
        <fullName evidence="13">AraC family transcriptional regulator, regulatory protein of adaptative response / DNA-3-methyladenine glycosylase II</fullName>
    </submittedName>
</protein>
<keyword evidence="9" id="KW-0010">Activator</keyword>
<keyword evidence="8" id="KW-0238">DNA-binding</keyword>
<gene>
    <name evidence="13" type="ORF">SAMN02745126_03852</name>
</gene>
<keyword evidence="14" id="KW-1185">Reference proteome</keyword>
<dbReference type="InterPro" id="IPR018060">
    <property type="entry name" value="HTH_AraC"/>
</dbReference>
<dbReference type="PANTHER" id="PTHR46796">
    <property type="entry name" value="HTH-TYPE TRANSCRIPTIONAL ACTIVATOR RHAS-RELATED"/>
    <property type="match status" value="1"/>
</dbReference>
<keyword evidence="3" id="KW-0808">Transferase</keyword>
<evidence type="ECO:0000256" key="2">
    <source>
        <dbReference type="ARBA" id="ARBA00022603"/>
    </source>
</evidence>
<dbReference type="AlphaFoldDB" id="A0A1T4RJT8"/>
<dbReference type="SUPFAM" id="SSF57884">
    <property type="entry name" value="Ada DNA repair protein, N-terminal domain (N-Ada 10)"/>
    <property type="match status" value="1"/>
</dbReference>
<dbReference type="SMART" id="SM00342">
    <property type="entry name" value="HTH_ARAC"/>
    <property type="match status" value="1"/>
</dbReference>
<dbReference type="Pfam" id="PF02805">
    <property type="entry name" value="Ada_Zn_binding"/>
    <property type="match status" value="1"/>
</dbReference>
<evidence type="ECO:0000313" key="13">
    <source>
        <dbReference type="EMBL" id="SKA16008.1"/>
    </source>
</evidence>
<dbReference type="PIRSF" id="PIRSF000408">
    <property type="entry name" value="Alkyltransferas_AdaA"/>
    <property type="match status" value="1"/>
</dbReference>
<evidence type="ECO:0000256" key="1">
    <source>
        <dbReference type="ARBA" id="ARBA00001947"/>
    </source>
</evidence>
<name>A0A1T4RJT8_9HYPH</name>
<evidence type="ECO:0000256" key="9">
    <source>
        <dbReference type="ARBA" id="ARBA00023159"/>
    </source>
</evidence>
<keyword evidence="7" id="KW-0805">Transcription regulation</keyword>
<dbReference type="InterPro" id="IPR004026">
    <property type="entry name" value="Ada_DNA_repair_Zn-bd"/>
</dbReference>
<evidence type="ECO:0000256" key="4">
    <source>
        <dbReference type="ARBA" id="ARBA00022723"/>
    </source>
</evidence>
<reference evidence="14" key="1">
    <citation type="submission" date="2017-02" db="EMBL/GenBank/DDBJ databases">
        <authorList>
            <person name="Varghese N."/>
            <person name="Submissions S."/>
        </authorList>
    </citation>
    <scope>NUCLEOTIDE SEQUENCE [LARGE SCALE GENOMIC DNA]</scope>
    <source>
        <strain evidence="14">ATCC 27094</strain>
    </source>
</reference>
<evidence type="ECO:0000256" key="10">
    <source>
        <dbReference type="ARBA" id="ARBA00023163"/>
    </source>
</evidence>
<dbReference type="InterPro" id="IPR050204">
    <property type="entry name" value="AraC_XylS_family_regulators"/>
</dbReference>
<dbReference type="InterPro" id="IPR035451">
    <property type="entry name" value="Ada-like_dom_sf"/>
</dbReference>
<dbReference type="Pfam" id="PF12833">
    <property type="entry name" value="HTH_18"/>
    <property type="match status" value="1"/>
</dbReference>
<keyword evidence="4" id="KW-0479">Metal-binding</keyword>
<dbReference type="InterPro" id="IPR018062">
    <property type="entry name" value="HTH_AraC-typ_CS"/>
</dbReference>
<dbReference type="InterPro" id="IPR016220">
    <property type="entry name" value="Me-P-triester_DNA_alkyl-Trfase"/>
</dbReference>
<dbReference type="Proteomes" id="UP000190092">
    <property type="component" value="Unassembled WGS sequence"/>
</dbReference>
<evidence type="ECO:0000259" key="12">
    <source>
        <dbReference type="PROSITE" id="PS01124"/>
    </source>
</evidence>
<comment type="cofactor">
    <cofactor evidence="1">
        <name>Zn(2+)</name>
        <dbReference type="ChEBI" id="CHEBI:29105"/>
    </cofactor>
</comment>
<feature type="domain" description="HTH araC/xylS-type" evidence="12">
    <location>
        <begin position="98"/>
        <end position="196"/>
    </location>
</feature>
<dbReference type="EMBL" id="FUWJ01000005">
    <property type="protein sequence ID" value="SKA16008.1"/>
    <property type="molecule type" value="Genomic_DNA"/>
</dbReference>
<keyword evidence="10" id="KW-0804">Transcription</keyword>
<dbReference type="GO" id="GO:0006281">
    <property type="term" value="P:DNA repair"/>
    <property type="evidence" value="ECO:0007669"/>
    <property type="project" value="UniProtKB-KW"/>
</dbReference>